<keyword evidence="3" id="KW-1185">Reference proteome</keyword>
<feature type="non-terminal residue" evidence="2">
    <location>
        <position position="1"/>
    </location>
</feature>
<protein>
    <submittedName>
        <fullName evidence="2">6828_t:CDS:1</fullName>
    </submittedName>
</protein>
<dbReference type="AlphaFoldDB" id="A0A9N9N9V9"/>
<proteinExistence type="predicted"/>
<sequence length="78" mass="8858">PILEKPANMPSNSSEMSQDLLDFENQSPTSAYSSQNHQKSIQLILRDIAKAFRDAATEVAHEEDLDNQHQDCETNWVQ</sequence>
<feature type="compositionally biased region" description="Polar residues" evidence="1">
    <location>
        <begin position="24"/>
        <end position="37"/>
    </location>
</feature>
<evidence type="ECO:0000313" key="2">
    <source>
        <dbReference type="EMBL" id="CAG8715625.1"/>
    </source>
</evidence>
<comment type="caution">
    <text evidence="2">The sequence shown here is derived from an EMBL/GenBank/DDBJ whole genome shotgun (WGS) entry which is preliminary data.</text>
</comment>
<dbReference type="OrthoDB" id="2478916at2759"/>
<feature type="non-terminal residue" evidence="2">
    <location>
        <position position="78"/>
    </location>
</feature>
<accession>A0A9N9N9V9</accession>
<dbReference type="Proteomes" id="UP000789396">
    <property type="component" value="Unassembled WGS sequence"/>
</dbReference>
<organism evidence="2 3">
    <name type="scientific">Racocetra fulgida</name>
    <dbReference type="NCBI Taxonomy" id="60492"/>
    <lineage>
        <taxon>Eukaryota</taxon>
        <taxon>Fungi</taxon>
        <taxon>Fungi incertae sedis</taxon>
        <taxon>Mucoromycota</taxon>
        <taxon>Glomeromycotina</taxon>
        <taxon>Glomeromycetes</taxon>
        <taxon>Diversisporales</taxon>
        <taxon>Gigasporaceae</taxon>
        <taxon>Racocetra</taxon>
    </lineage>
</organism>
<gene>
    <name evidence="2" type="ORF">RFULGI_LOCUS11129</name>
</gene>
<evidence type="ECO:0000313" key="3">
    <source>
        <dbReference type="Proteomes" id="UP000789396"/>
    </source>
</evidence>
<evidence type="ECO:0000256" key="1">
    <source>
        <dbReference type="SAM" id="MobiDB-lite"/>
    </source>
</evidence>
<reference evidence="2" key="1">
    <citation type="submission" date="2021-06" db="EMBL/GenBank/DDBJ databases">
        <authorList>
            <person name="Kallberg Y."/>
            <person name="Tangrot J."/>
            <person name="Rosling A."/>
        </authorList>
    </citation>
    <scope>NUCLEOTIDE SEQUENCE</scope>
    <source>
        <strain evidence="2">IN212</strain>
    </source>
</reference>
<feature type="region of interest" description="Disordered" evidence="1">
    <location>
        <begin position="1"/>
        <end position="37"/>
    </location>
</feature>
<dbReference type="EMBL" id="CAJVPZ010023461">
    <property type="protein sequence ID" value="CAG8715625.1"/>
    <property type="molecule type" value="Genomic_DNA"/>
</dbReference>
<name>A0A9N9N9V9_9GLOM</name>